<dbReference type="AlphaFoldDB" id="A0AAD6KW12"/>
<evidence type="ECO:0000256" key="1">
    <source>
        <dbReference type="SAM" id="MobiDB-lite"/>
    </source>
</evidence>
<organism evidence="2 3">
    <name type="scientific">Salix udensis</name>
    <dbReference type="NCBI Taxonomy" id="889485"/>
    <lineage>
        <taxon>Eukaryota</taxon>
        <taxon>Viridiplantae</taxon>
        <taxon>Streptophyta</taxon>
        <taxon>Embryophyta</taxon>
        <taxon>Tracheophyta</taxon>
        <taxon>Spermatophyta</taxon>
        <taxon>Magnoliopsida</taxon>
        <taxon>eudicotyledons</taxon>
        <taxon>Gunneridae</taxon>
        <taxon>Pentapetalae</taxon>
        <taxon>rosids</taxon>
        <taxon>fabids</taxon>
        <taxon>Malpighiales</taxon>
        <taxon>Salicaceae</taxon>
        <taxon>Saliceae</taxon>
        <taxon>Salix</taxon>
    </lineage>
</organism>
<proteinExistence type="predicted"/>
<feature type="compositionally biased region" description="Polar residues" evidence="1">
    <location>
        <begin position="40"/>
        <end position="49"/>
    </location>
</feature>
<evidence type="ECO:0000313" key="2">
    <source>
        <dbReference type="EMBL" id="KAJ6430655.1"/>
    </source>
</evidence>
<accession>A0AAD6KW12</accession>
<keyword evidence="3" id="KW-1185">Reference proteome</keyword>
<dbReference type="Proteomes" id="UP001162972">
    <property type="component" value="Chromosome 8"/>
</dbReference>
<comment type="caution">
    <text evidence="2">The sequence shown here is derived from an EMBL/GenBank/DDBJ whole genome shotgun (WGS) entry which is preliminary data.</text>
</comment>
<name>A0AAD6KW12_9ROSI</name>
<sequence>MMFIYLELDLLCVFRMFMEAVIESLKDLELPHPNAGEQLASVSPTSVKSSQKDDQDAYSIVKHARQSLEDTTTNSHFSKATAEMVGENHILCFENAMMNCFVIKIESRSSVVQ</sequence>
<gene>
    <name evidence="2" type="ORF">OIU84_021946</name>
</gene>
<reference evidence="2 3" key="1">
    <citation type="journal article" date="2023" name="Int. J. Mol. Sci.">
        <title>De Novo Assembly and Annotation of 11 Diverse Shrub Willow (Salix) Genomes Reveals Novel Gene Organization in Sex-Linked Regions.</title>
        <authorList>
            <person name="Hyden B."/>
            <person name="Feng K."/>
            <person name="Yates T.B."/>
            <person name="Jawdy S."/>
            <person name="Cereghino C."/>
            <person name="Smart L.B."/>
            <person name="Muchero W."/>
        </authorList>
    </citation>
    <scope>NUCLEOTIDE SEQUENCE [LARGE SCALE GENOMIC DNA]</scope>
    <source>
        <tissue evidence="2">Shoot tip</tissue>
    </source>
</reference>
<dbReference type="EMBL" id="JAPFFJ010000004">
    <property type="protein sequence ID" value="KAJ6430655.1"/>
    <property type="molecule type" value="Genomic_DNA"/>
</dbReference>
<protein>
    <submittedName>
        <fullName evidence="2">Uncharacterized protein</fullName>
    </submittedName>
</protein>
<feature type="region of interest" description="Disordered" evidence="1">
    <location>
        <begin position="36"/>
        <end position="55"/>
    </location>
</feature>
<evidence type="ECO:0000313" key="3">
    <source>
        <dbReference type="Proteomes" id="UP001162972"/>
    </source>
</evidence>